<protein>
    <recommendedName>
        <fullName evidence="4">Peptidase inhibitor family I36</fullName>
    </recommendedName>
</protein>
<gene>
    <name evidence="2" type="ORF">SAMN05421812_10842</name>
</gene>
<evidence type="ECO:0000313" key="2">
    <source>
        <dbReference type="EMBL" id="SNT51629.1"/>
    </source>
</evidence>
<dbReference type="Pfam" id="PF10901">
    <property type="entry name" value="DUF2690"/>
    <property type="match status" value="1"/>
</dbReference>
<dbReference type="RefSeq" id="WP_179266288.1">
    <property type="nucleotide sequence ID" value="NZ_FZPH01000008.1"/>
</dbReference>
<dbReference type="InterPro" id="IPR021224">
    <property type="entry name" value="DUF2690"/>
</dbReference>
<feature type="signal peptide" evidence="1">
    <location>
        <begin position="1"/>
        <end position="29"/>
    </location>
</feature>
<accession>A0A239NBS3</accession>
<reference evidence="2 3" key="1">
    <citation type="submission" date="2017-06" db="EMBL/GenBank/DDBJ databases">
        <authorList>
            <person name="Kim H.J."/>
            <person name="Triplett B.A."/>
        </authorList>
    </citation>
    <scope>NUCLEOTIDE SEQUENCE [LARGE SCALE GENOMIC DNA]</scope>
    <source>
        <strain evidence="2 3">CGMCC 4.5593</strain>
    </source>
</reference>
<evidence type="ECO:0008006" key="4">
    <source>
        <dbReference type="Google" id="ProtNLM"/>
    </source>
</evidence>
<sequence length="180" mass="18868">MRTKRFIGALIGAVTLATGLLTGATPAAAKPVGPSLSAAAQAEIASGNAVYIDAATLAATGCGSACDGKNPYSFKVYYSGSSYRYCYDDRRTVEYQNPAAGFPKLELLASAACRTAWTRLTPAGATVPRIESYTTSGALRTSYHGFVQSNWTQMVNGAGYGQKACMSQGSTAACTFKYFM</sequence>
<dbReference type="Proteomes" id="UP000198362">
    <property type="component" value="Unassembled WGS sequence"/>
</dbReference>
<feature type="chain" id="PRO_5012399122" description="Peptidase inhibitor family I36" evidence="1">
    <location>
        <begin position="30"/>
        <end position="180"/>
    </location>
</feature>
<proteinExistence type="predicted"/>
<evidence type="ECO:0000256" key="1">
    <source>
        <dbReference type="SAM" id="SignalP"/>
    </source>
</evidence>
<organism evidence="2 3">
    <name type="scientific">Asanoa hainanensis</name>
    <dbReference type="NCBI Taxonomy" id="560556"/>
    <lineage>
        <taxon>Bacteria</taxon>
        <taxon>Bacillati</taxon>
        <taxon>Actinomycetota</taxon>
        <taxon>Actinomycetes</taxon>
        <taxon>Micromonosporales</taxon>
        <taxon>Micromonosporaceae</taxon>
        <taxon>Asanoa</taxon>
    </lineage>
</organism>
<dbReference type="EMBL" id="FZPH01000008">
    <property type="protein sequence ID" value="SNT51629.1"/>
    <property type="molecule type" value="Genomic_DNA"/>
</dbReference>
<keyword evidence="1" id="KW-0732">Signal</keyword>
<keyword evidence="3" id="KW-1185">Reference proteome</keyword>
<name>A0A239NBS3_9ACTN</name>
<dbReference type="AlphaFoldDB" id="A0A239NBS3"/>
<evidence type="ECO:0000313" key="3">
    <source>
        <dbReference type="Proteomes" id="UP000198362"/>
    </source>
</evidence>